<feature type="chain" id="PRO_5008904555" evidence="2">
    <location>
        <begin position="27"/>
        <end position="339"/>
    </location>
</feature>
<gene>
    <name evidence="3" type="ORF">Ocin01_10091</name>
</gene>
<keyword evidence="2" id="KW-0732">Signal</keyword>
<evidence type="ECO:0000313" key="3">
    <source>
        <dbReference type="EMBL" id="ODM96590.1"/>
    </source>
</evidence>
<comment type="caution">
    <text evidence="3">The sequence shown here is derived from an EMBL/GenBank/DDBJ whole genome shotgun (WGS) entry which is preliminary data.</text>
</comment>
<organism evidence="3 4">
    <name type="scientific">Orchesella cincta</name>
    <name type="common">Springtail</name>
    <name type="synonym">Podura cincta</name>
    <dbReference type="NCBI Taxonomy" id="48709"/>
    <lineage>
        <taxon>Eukaryota</taxon>
        <taxon>Metazoa</taxon>
        <taxon>Ecdysozoa</taxon>
        <taxon>Arthropoda</taxon>
        <taxon>Hexapoda</taxon>
        <taxon>Collembola</taxon>
        <taxon>Entomobryomorpha</taxon>
        <taxon>Entomobryoidea</taxon>
        <taxon>Orchesellidae</taxon>
        <taxon>Orchesellinae</taxon>
        <taxon>Orchesella</taxon>
    </lineage>
</organism>
<evidence type="ECO:0000256" key="2">
    <source>
        <dbReference type="SAM" id="SignalP"/>
    </source>
</evidence>
<accession>A0A1D2MU28</accession>
<feature type="region of interest" description="Disordered" evidence="1">
    <location>
        <begin position="233"/>
        <end position="305"/>
    </location>
</feature>
<feature type="compositionally biased region" description="Polar residues" evidence="1">
    <location>
        <begin position="235"/>
        <end position="274"/>
    </location>
</feature>
<dbReference type="Proteomes" id="UP000094527">
    <property type="component" value="Unassembled WGS sequence"/>
</dbReference>
<dbReference type="AlphaFoldDB" id="A0A1D2MU28"/>
<keyword evidence="4" id="KW-1185">Reference proteome</keyword>
<sequence>MIRYLKTTYNLLIFTLFSIMLPAIFAAKISPCRVQNIIAQPQFGISLSTKKMVDIIQIPPLLSQTLQIGICLDNNRNFTDYTQPNLSTYICRQRYSAVEVYSKSEDASPKTYQSPIAPEQGRERLLQKLVKTFVIVEAGCDFSFNFLPVIGHQLKMDSNKEQFYSPEAVGISSLYDEKATKDLKPETPPSVTNVVEAAEAQMGSKSSILSPRSMDRERKNFFRNWHFKSARKSLEPNNTSKVNLSQHNGTAELSEPAATNVTNDDGGTALQSTSNDDLNENREEEGEEKVEQEEDKKVGNSEGEFYLNPKELGLPILILDSSIDPVMKLISRFINESND</sequence>
<feature type="signal peptide" evidence="2">
    <location>
        <begin position="1"/>
        <end position="26"/>
    </location>
</feature>
<evidence type="ECO:0000256" key="1">
    <source>
        <dbReference type="SAM" id="MobiDB-lite"/>
    </source>
</evidence>
<protein>
    <submittedName>
        <fullName evidence="3">Uncharacterized protein</fullName>
    </submittedName>
</protein>
<name>A0A1D2MU28_ORCCI</name>
<feature type="compositionally biased region" description="Acidic residues" evidence="1">
    <location>
        <begin position="282"/>
        <end position="293"/>
    </location>
</feature>
<reference evidence="3 4" key="1">
    <citation type="journal article" date="2016" name="Genome Biol. Evol.">
        <title>Gene Family Evolution Reflects Adaptation to Soil Environmental Stressors in the Genome of the Collembolan Orchesella cincta.</title>
        <authorList>
            <person name="Faddeeva-Vakhrusheva A."/>
            <person name="Derks M.F."/>
            <person name="Anvar S.Y."/>
            <person name="Agamennone V."/>
            <person name="Suring W."/>
            <person name="Smit S."/>
            <person name="van Straalen N.M."/>
            <person name="Roelofs D."/>
        </authorList>
    </citation>
    <scope>NUCLEOTIDE SEQUENCE [LARGE SCALE GENOMIC DNA]</scope>
    <source>
        <tissue evidence="3">Mixed pool</tissue>
    </source>
</reference>
<proteinExistence type="predicted"/>
<evidence type="ECO:0000313" key="4">
    <source>
        <dbReference type="Proteomes" id="UP000094527"/>
    </source>
</evidence>
<dbReference type="EMBL" id="LJIJ01000522">
    <property type="protein sequence ID" value="ODM96590.1"/>
    <property type="molecule type" value="Genomic_DNA"/>
</dbReference>